<dbReference type="InterPro" id="IPR036250">
    <property type="entry name" value="AcylCo_DH-like_C"/>
</dbReference>
<dbReference type="Pfam" id="PF02771">
    <property type="entry name" value="Acyl-CoA_dh_N"/>
    <property type="match status" value="1"/>
</dbReference>
<evidence type="ECO:0000313" key="6">
    <source>
        <dbReference type="Proteomes" id="UP001596512"/>
    </source>
</evidence>
<evidence type="ECO:0000259" key="4">
    <source>
        <dbReference type="Pfam" id="PF02771"/>
    </source>
</evidence>
<sequence length="379" mass="39593">MRTLESARAVCEQFHPGLVGALKELTWAERERPGSPVIDLFRAHDGVGLLVPEDHGGAGADLVQAVQVMRALGSLSPSLAAAATMHHFTAATLYALAPTEGRLTGAQIDVLKSVVPDRKIMASGWAEGRTEQNILAPAVKAERAEGGYVLNGSKKPCSLSGSMDILTASIAVEGPTGEPELAMALIPADSPGITTHPFWGNDVLAAAESEEVRLTDVFISEDLVIRTTDEDPERMEALQLAGFVWFELLISAGYVGAAGALVEKVLERKRGGAQDQVQLAIKVESAYALLEGTARAVLDGVDGEEAVASALIARYGAQQLIAESTASALELLGGLDFITSADSARLASGVRPLAFHPPSRASVAESLVAYLGGEPLVLG</sequence>
<proteinExistence type="predicted"/>
<dbReference type="SUPFAM" id="SSF56645">
    <property type="entry name" value="Acyl-CoA dehydrogenase NM domain-like"/>
    <property type="match status" value="1"/>
</dbReference>
<organism evidence="5 6">
    <name type="scientific">Actinokineospora soli</name>
    <dbReference type="NCBI Taxonomy" id="1048753"/>
    <lineage>
        <taxon>Bacteria</taxon>
        <taxon>Bacillati</taxon>
        <taxon>Actinomycetota</taxon>
        <taxon>Actinomycetes</taxon>
        <taxon>Pseudonocardiales</taxon>
        <taxon>Pseudonocardiaceae</taxon>
        <taxon>Actinokineospora</taxon>
    </lineage>
</organism>
<dbReference type="SUPFAM" id="SSF47203">
    <property type="entry name" value="Acyl-CoA dehydrogenase C-terminal domain-like"/>
    <property type="match status" value="1"/>
</dbReference>
<dbReference type="PANTHER" id="PTHR43884:SF20">
    <property type="entry name" value="ACYL-COA DEHYDROGENASE FADE28"/>
    <property type="match status" value="1"/>
</dbReference>
<reference evidence="6" key="1">
    <citation type="journal article" date="2019" name="Int. J. Syst. Evol. Microbiol.">
        <title>The Global Catalogue of Microorganisms (GCM) 10K type strain sequencing project: providing services to taxonomists for standard genome sequencing and annotation.</title>
        <authorList>
            <consortium name="The Broad Institute Genomics Platform"/>
            <consortium name="The Broad Institute Genome Sequencing Center for Infectious Disease"/>
            <person name="Wu L."/>
            <person name="Ma J."/>
        </authorList>
    </citation>
    <scope>NUCLEOTIDE SEQUENCE [LARGE SCALE GENOMIC DNA]</scope>
    <source>
        <strain evidence="6">JCM 17695</strain>
    </source>
</reference>
<protein>
    <submittedName>
        <fullName evidence="5">Acyl-CoA dehydrogenase family protein</fullName>
    </submittedName>
</protein>
<evidence type="ECO:0000256" key="1">
    <source>
        <dbReference type="ARBA" id="ARBA00022630"/>
    </source>
</evidence>
<dbReference type="Gene3D" id="1.10.540.10">
    <property type="entry name" value="Acyl-CoA dehydrogenase/oxidase, N-terminal domain"/>
    <property type="match status" value="1"/>
</dbReference>
<feature type="domain" description="Acyl-CoA dehydrogenase/oxidase N-terminal" evidence="4">
    <location>
        <begin position="27"/>
        <end position="94"/>
    </location>
</feature>
<keyword evidence="1" id="KW-0285">Flavoprotein</keyword>
<dbReference type="InterPro" id="IPR013786">
    <property type="entry name" value="AcylCoA_DH/ox_N"/>
</dbReference>
<gene>
    <name evidence="5" type="ORF">ACFQV2_34560</name>
</gene>
<keyword evidence="3" id="KW-0560">Oxidoreductase</keyword>
<dbReference type="Gene3D" id="2.40.110.10">
    <property type="entry name" value="Butyryl-CoA Dehydrogenase, subunit A, domain 2"/>
    <property type="match status" value="1"/>
</dbReference>
<name>A0ABW2TVD8_9PSEU</name>
<dbReference type="PANTHER" id="PTHR43884">
    <property type="entry name" value="ACYL-COA DEHYDROGENASE"/>
    <property type="match status" value="1"/>
</dbReference>
<evidence type="ECO:0000313" key="5">
    <source>
        <dbReference type="EMBL" id="MFC7617767.1"/>
    </source>
</evidence>
<comment type="caution">
    <text evidence="5">The sequence shown here is derived from an EMBL/GenBank/DDBJ whole genome shotgun (WGS) entry which is preliminary data.</text>
</comment>
<dbReference type="Proteomes" id="UP001596512">
    <property type="component" value="Unassembled WGS sequence"/>
</dbReference>
<dbReference type="InterPro" id="IPR009100">
    <property type="entry name" value="AcylCoA_DH/oxidase_NM_dom_sf"/>
</dbReference>
<accession>A0ABW2TVD8</accession>
<dbReference type="InterPro" id="IPR046373">
    <property type="entry name" value="Acyl-CoA_Oxase/DH_mid-dom_sf"/>
</dbReference>
<dbReference type="EMBL" id="JBHTEY010000004">
    <property type="protein sequence ID" value="MFC7617767.1"/>
    <property type="molecule type" value="Genomic_DNA"/>
</dbReference>
<dbReference type="InterPro" id="IPR037069">
    <property type="entry name" value="AcylCoA_DH/ox_N_sf"/>
</dbReference>
<keyword evidence="2" id="KW-0274">FAD</keyword>
<evidence type="ECO:0000256" key="3">
    <source>
        <dbReference type="ARBA" id="ARBA00023002"/>
    </source>
</evidence>
<keyword evidence="6" id="KW-1185">Reference proteome</keyword>
<evidence type="ECO:0000256" key="2">
    <source>
        <dbReference type="ARBA" id="ARBA00022827"/>
    </source>
</evidence>